<dbReference type="OrthoDB" id="9789529at2"/>
<dbReference type="PANTHER" id="PTHR30346">
    <property type="entry name" value="TRANSCRIPTIONAL DUAL REGULATOR HCAR-RELATED"/>
    <property type="match status" value="1"/>
</dbReference>
<dbReference type="InterPro" id="IPR036388">
    <property type="entry name" value="WH-like_DNA-bd_sf"/>
</dbReference>
<reference evidence="6 7" key="1">
    <citation type="submission" date="2016-11" db="EMBL/GenBank/DDBJ databases">
        <authorList>
            <person name="Jaros S."/>
            <person name="Januszkiewicz K."/>
            <person name="Wedrychowicz H."/>
        </authorList>
    </citation>
    <scope>NUCLEOTIDE SEQUENCE [LARGE SCALE GENOMIC DNA]</scope>
    <source>
        <strain evidence="6 7">CGMCC 4.5723</strain>
    </source>
</reference>
<evidence type="ECO:0000259" key="5">
    <source>
        <dbReference type="PROSITE" id="PS50931"/>
    </source>
</evidence>
<dbReference type="AlphaFoldDB" id="A0A1M6WTT8"/>
<dbReference type="Proteomes" id="UP000184452">
    <property type="component" value="Unassembled WGS sequence"/>
</dbReference>
<dbReference type="EMBL" id="FQZK01000051">
    <property type="protein sequence ID" value="SHK97200.1"/>
    <property type="molecule type" value="Genomic_DNA"/>
</dbReference>
<evidence type="ECO:0000256" key="1">
    <source>
        <dbReference type="ARBA" id="ARBA00009437"/>
    </source>
</evidence>
<name>A0A1M6WTT8_9ACTN</name>
<dbReference type="PROSITE" id="PS50931">
    <property type="entry name" value="HTH_LYSR"/>
    <property type="match status" value="1"/>
</dbReference>
<dbReference type="SUPFAM" id="SSF46785">
    <property type="entry name" value="Winged helix' DNA-binding domain"/>
    <property type="match status" value="1"/>
</dbReference>
<dbReference type="GO" id="GO:0003700">
    <property type="term" value="F:DNA-binding transcription factor activity"/>
    <property type="evidence" value="ECO:0007669"/>
    <property type="project" value="InterPro"/>
</dbReference>
<evidence type="ECO:0000313" key="7">
    <source>
        <dbReference type="Proteomes" id="UP000184452"/>
    </source>
</evidence>
<keyword evidence="2" id="KW-0805">Transcription regulation</keyword>
<keyword evidence="3" id="KW-0238">DNA-binding</keyword>
<dbReference type="STRING" id="758803.SAMN05421803_1514"/>
<accession>A0A1M6WTT8</accession>
<dbReference type="InterPro" id="IPR036390">
    <property type="entry name" value="WH_DNA-bd_sf"/>
</dbReference>
<dbReference type="InterPro" id="IPR005119">
    <property type="entry name" value="LysR_subst-bd"/>
</dbReference>
<evidence type="ECO:0000256" key="4">
    <source>
        <dbReference type="ARBA" id="ARBA00023163"/>
    </source>
</evidence>
<protein>
    <submittedName>
        <fullName evidence="6">ModE molybdate transport repressor domain-containing protein</fullName>
    </submittedName>
</protein>
<evidence type="ECO:0000256" key="2">
    <source>
        <dbReference type="ARBA" id="ARBA00023015"/>
    </source>
</evidence>
<dbReference type="Pfam" id="PF00126">
    <property type="entry name" value="HTH_1"/>
    <property type="match status" value="1"/>
</dbReference>
<comment type="similarity">
    <text evidence="1">Belongs to the LysR transcriptional regulatory family.</text>
</comment>
<sequence>MSIDSLDVRLIRAIRERGSIAAAARAVHISSPAASRRVSALAAEMGGPLVTRSGTDTRLTPLGQRYLAWGSDAQRKFDSIATADDDDDVTPIYVAVLGAALGTTGPAILAEWRARFPGRRLVPMPVTAQSIADPLAQGADVVFGQLLGDEPAALGWQTHVTTSAPRALVMPREWDQADADMLTPPEVADLPLIYATAGDARHAQWMNDLPVHEGPRDTAVTTPDAVARAVEITGRASLHTMAAAPTMATPDTAWVPLAGRPLDIGVAIHPDAPPAVRALFDLARLCHTLDDLDSLDL</sequence>
<feature type="domain" description="HTH lysR-type" evidence="5">
    <location>
        <begin position="1"/>
        <end position="60"/>
    </location>
</feature>
<dbReference type="PANTHER" id="PTHR30346:SF28">
    <property type="entry name" value="HTH-TYPE TRANSCRIPTIONAL REGULATOR CYNR"/>
    <property type="match status" value="1"/>
</dbReference>
<evidence type="ECO:0000256" key="3">
    <source>
        <dbReference type="ARBA" id="ARBA00023125"/>
    </source>
</evidence>
<dbReference type="InterPro" id="IPR000847">
    <property type="entry name" value="LysR_HTH_N"/>
</dbReference>
<evidence type="ECO:0000313" key="6">
    <source>
        <dbReference type="EMBL" id="SHK97200.1"/>
    </source>
</evidence>
<keyword evidence="7" id="KW-1185">Reference proteome</keyword>
<dbReference type="SUPFAM" id="SSF53850">
    <property type="entry name" value="Periplasmic binding protein-like II"/>
    <property type="match status" value="1"/>
</dbReference>
<proteinExistence type="inferred from homology"/>
<keyword evidence="4" id="KW-0804">Transcription</keyword>
<dbReference type="Pfam" id="PF03466">
    <property type="entry name" value="LysR_substrate"/>
    <property type="match status" value="1"/>
</dbReference>
<organism evidence="6 7">
    <name type="scientific">Nocardiopsis flavescens</name>
    <dbReference type="NCBI Taxonomy" id="758803"/>
    <lineage>
        <taxon>Bacteria</taxon>
        <taxon>Bacillati</taxon>
        <taxon>Actinomycetota</taxon>
        <taxon>Actinomycetes</taxon>
        <taxon>Streptosporangiales</taxon>
        <taxon>Nocardiopsidaceae</taxon>
        <taxon>Nocardiopsis</taxon>
    </lineage>
</organism>
<dbReference type="RefSeq" id="WP_073384433.1">
    <property type="nucleotide sequence ID" value="NZ_FQZK01000051.1"/>
</dbReference>
<dbReference type="Gene3D" id="1.10.10.10">
    <property type="entry name" value="Winged helix-like DNA-binding domain superfamily/Winged helix DNA-binding domain"/>
    <property type="match status" value="1"/>
</dbReference>
<gene>
    <name evidence="6" type="ORF">SAMN05421803_1514</name>
</gene>
<dbReference type="GO" id="GO:0032993">
    <property type="term" value="C:protein-DNA complex"/>
    <property type="evidence" value="ECO:0007669"/>
    <property type="project" value="TreeGrafter"/>
</dbReference>
<dbReference type="GO" id="GO:0003677">
    <property type="term" value="F:DNA binding"/>
    <property type="evidence" value="ECO:0007669"/>
    <property type="project" value="UniProtKB-KW"/>
</dbReference>